<dbReference type="EMBL" id="JAYMYQ010000004">
    <property type="protein sequence ID" value="KAK7339161.1"/>
    <property type="molecule type" value="Genomic_DNA"/>
</dbReference>
<gene>
    <name evidence="1" type="ORF">VNO77_19812</name>
</gene>
<accession>A0AAN9LP23</accession>
<proteinExistence type="predicted"/>
<evidence type="ECO:0000313" key="2">
    <source>
        <dbReference type="Proteomes" id="UP001367508"/>
    </source>
</evidence>
<comment type="caution">
    <text evidence="1">The sequence shown here is derived from an EMBL/GenBank/DDBJ whole genome shotgun (WGS) entry which is preliminary data.</text>
</comment>
<evidence type="ECO:0000313" key="1">
    <source>
        <dbReference type="EMBL" id="KAK7339161.1"/>
    </source>
</evidence>
<name>A0AAN9LP23_CANGL</name>
<dbReference type="AlphaFoldDB" id="A0AAN9LP23"/>
<keyword evidence="2" id="KW-1185">Reference proteome</keyword>
<reference evidence="1 2" key="1">
    <citation type="submission" date="2024-01" db="EMBL/GenBank/DDBJ databases">
        <title>The genomes of 5 underutilized Papilionoideae crops provide insights into root nodulation and disease resistanc.</title>
        <authorList>
            <person name="Jiang F."/>
        </authorList>
    </citation>
    <scope>NUCLEOTIDE SEQUENCE [LARGE SCALE GENOMIC DNA]</scope>
    <source>
        <strain evidence="1">LVBAO_FW01</strain>
        <tissue evidence="1">Leaves</tissue>
    </source>
</reference>
<sequence length="79" mass="8597">MNGLGFSTLSRLENNEVPIPVSTPPVDSVFDVEFKKELSPCPSCLIFELCVDCVKILYMAGPGHISSLNGRLCPPWSLS</sequence>
<protein>
    <submittedName>
        <fullName evidence="1">Uncharacterized protein</fullName>
    </submittedName>
</protein>
<organism evidence="1 2">
    <name type="scientific">Canavalia gladiata</name>
    <name type="common">Sword bean</name>
    <name type="synonym">Dolichos gladiatus</name>
    <dbReference type="NCBI Taxonomy" id="3824"/>
    <lineage>
        <taxon>Eukaryota</taxon>
        <taxon>Viridiplantae</taxon>
        <taxon>Streptophyta</taxon>
        <taxon>Embryophyta</taxon>
        <taxon>Tracheophyta</taxon>
        <taxon>Spermatophyta</taxon>
        <taxon>Magnoliopsida</taxon>
        <taxon>eudicotyledons</taxon>
        <taxon>Gunneridae</taxon>
        <taxon>Pentapetalae</taxon>
        <taxon>rosids</taxon>
        <taxon>fabids</taxon>
        <taxon>Fabales</taxon>
        <taxon>Fabaceae</taxon>
        <taxon>Papilionoideae</taxon>
        <taxon>50 kb inversion clade</taxon>
        <taxon>NPAAA clade</taxon>
        <taxon>indigoferoid/millettioid clade</taxon>
        <taxon>Phaseoleae</taxon>
        <taxon>Canavalia</taxon>
    </lineage>
</organism>
<dbReference type="Proteomes" id="UP001367508">
    <property type="component" value="Unassembled WGS sequence"/>
</dbReference>